<sequence>MAQPAPTSAPITAKRIIEIVAKHTEVSVEDMKSPRRYSELVTARHLAAALIRQWRPNLSYPQIGKLFGGRDHSTIIHGQKLIRERIRRNPDLATLAHDAEIDVVYEAYFSKRRMLG</sequence>
<feature type="domain" description="Chromosomal replication initiator DnaA C-terminal" evidence="1">
    <location>
        <begin position="12"/>
        <end position="82"/>
    </location>
</feature>
<dbReference type="GO" id="GO:0006270">
    <property type="term" value="P:DNA replication initiation"/>
    <property type="evidence" value="ECO:0007669"/>
    <property type="project" value="InterPro"/>
</dbReference>
<dbReference type="CDD" id="cd06571">
    <property type="entry name" value="Bac_DnaA_C"/>
    <property type="match status" value="1"/>
</dbReference>
<comment type="caution">
    <text evidence="2">The sequence shown here is derived from an EMBL/GenBank/DDBJ whole genome shotgun (WGS) entry which is preliminary data.</text>
</comment>
<dbReference type="PANTHER" id="PTHR30050">
    <property type="entry name" value="CHROMOSOMAL REPLICATION INITIATOR PROTEIN DNAA"/>
    <property type="match status" value="1"/>
</dbReference>
<dbReference type="PANTHER" id="PTHR30050:SF2">
    <property type="entry name" value="CHROMOSOMAL REPLICATION INITIATOR PROTEIN DNAA"/>
    <property type="match status" value="1"/>
</dbReference>
<dbReference type="InterPro" id="IPR018312">
    <property type="entry name" value="Chromosome_initiator_DnaA_CS"/>
</dbReference>
<dbReference type="EMBL" id="QJJM01000006">
    <property type="protein sequence ID" value="PXW75962.1"/>
    <property type="molecule type" value="Genomic_DNA"/>
</dbReference>
<dbReference type="Gene3D" id="1.10.1750.10">
    <property type="match status" value="1"/>
</dbReference>
<dbReference type="PROSITE" id="PS01008">
    <property type="entry name" value="DNAA"/>
    <property type="match status" value="1"/>
</dbReference>
<protein>
    <submittedName>
        <fullName evidence="2">DnaA-like protein</fullName>
    </submittedName>
</protein>
<accession>A0A2V3V2G2</accession>
<dbReference type="SMART" id="SM00760">
    <property type="entry name" value="Bac_DnaA_C"/>
    <property type="match status" value="1"/>
</dbReference>
<organism evidence="2 3">
    <name type="scientific">Blastomonas natatoria</name>
    <dbReference type="NCBI Taxonomy" id="34015"/>
    <lineage>
        <taxon>Bacteria</taxon>
        <taxon>Pseudomonadati</taxon>
        <taxon>Pseudomonadota</taxon>
        <taxon>Alphaproteobacteria</taxon>
        <taxon>Sphingomonadales</taxon>
        <taxon>Sphingomonadaceae</taxon>
        <taxon>Blastomonas</taxon>
    </lineage>
</organism>
<name>A0A2V3V2G2_9SPHN</name>
<proteinExistence type="predicted"/>
<dbReference type="SUPFAM" id="SSF48295">
    <property type="entry name" value="TrpR-like"/>
    <property type="match status" value="1"/>
</dbReference>
<dbReference type="Proteomes" id="UP000248014">
    <property type="component" value="Unassembled WGS sequence"/>
</dbReference>
<dbReference type="GO" id="GO:0005886">
    <property type="term" value="C:plasma membrane"/>
    <property type="evidence" value="ECO:0007669"/>
    <property type="project" value="TreeGrafter"/>
</dbReference>
<dbReference type="GO" id="GO:0005524">
    <property type="term" value="F:ATP binding"/>
    <property type="evidence" value="ECO:0007669"/>
    <property type="project" value="InterPro"/>
</dbReference>
<evidence type="ECO:0000313" key="2">
    <source>
        <dbReference type="EMBL" id="PXW75962.1"/>
    </source>
</evidence>
<evidence type="ECO:0000313" key="3">
    <source>
        <dbReference type="Proteomes" id="UP000248014"/>
    </source>
</evidence>
<reference evidence="2 3" key="1">
    <citation type="submission" date="2018-05" db="EMBL/GenBank/DDBJ databases">
        <title>Genomic Encyclopedia of Type Strains, Phase IV (KMG-IV): sequencing the most valuable type-strain genomes for metagenomic binning, comparative biology and taxonomic classification.</title>
        <authorList>
            <person name="Goeker M."/>
        </authorList>
    </citation>
    <scope>NUCLEOTIDE SEQUENCE [LARGE SCALE GENOMIC DNA]</scope>
    <source>
        <strain evidence="2 3">DSM 3183</strain>
    </source>
</reference>
<dbReference type="InterPro" id="IPR013159">
    <property type="entry name" value="DnaA_C"/>
</dbReference>
<dbReference type="GO" id="GO:0006275">
    <property type="term" value="P:regulation of DNA replication"/>
    <property type="evidence" value="ECO:0007669"/>
    <property type="project" value="InterPro"/>
</dbReference>
<evidence type="ECO:0000259" key="1">
    <source>
        <dbReference type="SMART" id="SM00760"/>
    </source>
</evidence>
<gene>
    <name evidence="2" type="ORF">C7451_106126</name>
</gene>
<dbReference type="InterPro" id="IPR010921">
    <property type="entry name" value="Trp_repressor/repl_initiator"/>
</dbReference>
<keyword evidence="3" id="KW-1185">Reference proteome</keyword>
<dbReference type="Pfam" id="PF08299">
    <property type="entry name" value="Bac_DnaA_C"/>
    <property type="match status" value="1"/>
</dbReference>
<dbReference type="AlphaFoldDB" id="A0A2V3V2G2"/>
<dbReference type="GO" id="GO:0003688">
    <property type="term" value="F:DNA replication origin binding"/>
    <property type="evidence" value="ECO:0007669"/>
    <property type="project" value="InterPro"/>
</dbReference>